<dbReference type="PROSITE" id="PS51494">
    <property type="entry name" value="SPOIVB"/>
    <property type="match status" value="1"/>
</dbReference>
<protein>
    <recommendedName>
        <fullName evidence="1">Peptidase S55 domain-containing protein</fullName>
    </recommendedName>
</protein>
<dbReference type="EMBL" id="NMUJ01000011">
    <property type="protein sequence ID" value="OYV03290.1"/>
    <property type="molecule type" value="Genomic_DNA"/>
</dbReference>
<reference evidence="3" key="1">
    <citation type="submission" date="2017-07" db="EMBL/GenBank/DDBJ databases">
        <title>Novel pathways for hydrocarbon cycling and metabolic interdependencies in hydrothermal sediment communities.</title>
        <authorList>
            <person name="Dombrowski N."/>
            <person name="Seitz K."/>
            <person name="Teske A."/>
            <person name="Baker B."/>
        </authorList>
    </citation>
    <scope>NUCLEOTIDE SEQUENCE [LARGE SCALE GENOMIC DNA]</scope>
</reference>
<dbReference type="Proteomes" id="UP000216312">
    <property type="component" value="Unassembled WGS sequence"/>
</dbReference>
<accession>A0A257LV41</accession>
<evidence type="ECO:0000259" key="1">
    <source>
        <dbReference type="PROSITE" id="PS51494"/>
    </source>
</evidence>
<gene>
    <name evidence="2" type="ORF">CGW93_01560</name>
</gene>
<organism evidence="2 3">
    <name type="scientific">candidate division WOR-3 bacterium 4484_18</name>
    <dbReference type="NCBI Taxonomy" id="2020626"/>
    <lineage>
        <taxon>Bacteria</taxon>
        <taxon>Bacteria division WOR-3</taxon>
    </lineage>
</organism>
<proteinExistence type="predicted"/>
<evidence type="ECO:0000313" key="2">
    <source>
        <dbReference type="EMBL" id="OYV03290.1"/>
    </source>
</evidence>
<comment type="caution">
    <text evidence="2">The sequence shown here is derived from an EMBL/GenBank/DDBJ whole genome shotgun (WGS) entry which is preliminary data.</text>
</comment>
<evidence type="ECO:0000313" key="3">
    <source>
        <dbReference type="Proteomes" id="UP000216312"/>
    </source>
</evidence>
<sequence>MLLYILIFAFISSDEVHPGDMGYGITAFRHNRIDTFQVEIIDVIPRAFPRDKHIVLARIWGRRVDTTGVATGMSGSPIFINGRLLGALAYAWEFAKEAICGITPIIESMESVGLQQGTDLKSMGLSPYNLPLVATGLVPEVIDSLANVFTYPIVTDVTGKVEGDSIFTGSPIGVLLVDGDARLGAVGTCTYYEDGKLWAFGHPFLGAGDIQLPITTARIHYVLPSLSVSHKIASLGNVIGVTHWDGIMGIYGVLDEPPDWLIMDVTIDDDTFHYKIVQWRHIISTFVPMLMYNSILMKQPSRDELTYHAELQISMPDDTIRVALMEVGTPLTFAKKVAGLIDMIEYNPYIIPHISRMKVDCRILHDILRASIDDVTGGLTPQGDTLELLVRLQIYNGDMEYKRIAIPIPQHIDISKLNIEIGNASIWQMRQLDSWTTLLHELENIPAGNALVTQLQYEMTPLPQRFVHLAPTANQRTSLILQQYELTPYHIEGRVSGKLTPHGVFIKGGQ</sequence>
<dbReference type="AlphaFoldDB" id="A0A257LV41"/>
<dbReference type="InterPro" id="IPR008763">
    <property type="entry name" value="Peptidase_S55"/>
</dbReference>
<name>A0A257LV41_UNCW3</name>
<dbReference type="Pfam" id="PF05580">
    <property type="entry name" value="Peptidase_S55"/>
    <property type="match status" value="1"/>
</dbReference>
<feature type="domain" description="Peptidase S55" evidence="1">
    <location>
        <begin position="1"/>
        <end position="124"/>
    </location>
</feature>